<evidence type="ECO:0000256" key="1">
    <source>
        <dbReference type="SAM" id="MobiDB-lite"/>
    </source>
</evidence>
<organism evidence="2">
    <name type="scientific">Anopheles sinensis</name>
    <name type="common">Mosquito</name>
    <dbReference type="NCBI Taxonomy" id="74873"/>
    <lineage>
        <taxon>Eukaryota</taxon>
        <taxon>Metazoa</taxon>
        <taxon>Ecdysozoa</taxon>
        <taxon>Arthropoda</taxon>
        <taxon>Hexapoda</taxon>
        <taxon>Insecta</taxon>
        <taxon>Pterygota</taxon>
        <taxon>Neoptera</taxon>
        <taxon>Endopterygota</taxon>
        <taxon>Diptera</taxon>
        <taxon>Nematocera</taxon>
        <taxon>Culicoidea</taxon>
        <taxon>Culicidae</taxon>
        <taxon>Anophelinae</taxon>
        <taxon>Anopheles</taxon>
    </lineage>
</organism>
<dbReference type="VEuPathDB" id="VectorBase:ASIC014435"/>
<evidence type="ECO:0000313" key="4">
    <source>
        <dbReference type="Proteomes" id="UP000030765"/>
    </source>
</evidence>
<dbReference type="Proteomes" id="UP000030765">
    <property type="component" value="Unassembled WGS sequence"/>
</dbReference>
<feature type="region of interest" description="Disordered" evidence="1">
    <location>
        <begin position="44"/>
        <end position="75"/>
    </location>
</feature>
<keyword evidence="4" id="KW-1185">Reference proteome</keyword>
<dbReference type="EMBL" id="KE525317">
    <property type="protein sequence ID" value="KFB46435.1"/>
    <property type="molecule type" value="Genomic_DNA"/>
</dbReference>
<reference evidence="2 4" key="1">
    <citation type="journal article" date="2014" name="BMC Genomics">
        <title>Genome sequence of Anopheles sinensis provides insight into genetics basis of mosquito competence for malaria parasites.</title>
        <authorList>
            <person name="Zhou D."/>
            <person name="Zhang D."/>
            <person name="Ding G."/>
            <person name="Shi L."/>
            <person name="Hou Q."/>
            <person name="Ye Y."/>
            <person name="Xu Y."/>
            <person name="Zhou H."/>
            <person name="Xiong C."/>
            <person name="Li S."/>
            <person name="Yu J."/>
            <person name="Hong S."/>
            <person name="Yu X."/>
            <person name="Zou P."/>
            <person name="Chen C."/>
            <person name="Chang X."/>
            <person name="Wang W."/>
            <person name="Lv Y."/>
            <person name="Sun Y."/>
            <person name="Ma L."/>
            <person name="Shen B."/>
            <person name="Zhu C."/>
        </authorList>
    </citation>
    <scope>NUCLEOTIDE SEQUENCE [LARGE SCALE GENOMIC DNA]</scope>
</reference>
<dbReference type="EMBL" id="ATLV01021391">
    <property type="status" value="NOT_ANNOTATED_CDS"/>
    <property type="molecule type" value="Genomic_DNA"/>
</dbReference>
<dbReference type="EnsemblMetazoa" id="ASIC014435-RA">
    <property type="protein sequence ID" value="ASIC014435-PA"/>
    <property type="gene ID" value="ASIC014435"/>
</dbReference>
<proteinExistence type="predicted"/>
<protein>
    <submittedName>
        <fullName evidence="2 3">Uncharacterized protein</fullName>
    </submittedName>
</protein>
<feature type="compositionally biased region" description="Basic and acidic residues" evidence="1">
    <location>
        <begin position="48"/>
        <end position="59"/>
    </location>
</feature>
<name>A0A084W891_ANOSI</name>
<evidence type="ECO:0000313" key="2">
    <source>
        <dbReference type="EMBL" id="KFB46435.1"/>
    </source>
</evidence>
<reference evidence="3" key="2">
    <citation type="submission" date="2020-05" db="UniProtKB">
        <authorList>
            <consortium name="EnsemblMetazoa"/>
        </authorList>
    </citation>
    <scope>IDENTIFICATION</scope>
</reference>
<gene>
    <name evidence="2" type="ORF">ZHAS_00014435</name>
</gene>
<evidence type="ECO:0000313" key="3">
    <source>
        <dbReference type="EnsemblMetazoa" id="ASIC014435-PA"/>
    </source>
</evidence>
<dbReference type="AlphaFoldDB" id="A0A084W891"/>
<accession>A0A084W891</accession>
<sequence>MSSDRSASTSAVLHCGVIKRGIIKQKKQQTHMEQIYTNLHRRGGGRVAEGELKTQRDANTRVGASLRRSGHPKPPSFPLSIAVQRYPWRVRGVGVRQAQQCATRWPASLARRREPTIQLRLEAITPSVPCSAGLKGQSRTTARLQCTQSGQCRSRKVFPMCSTGKEHAKQTIGT</sequence>